<feature type="region of interest" description="Disordered" evidence="2">
    <location>
        <begin position="634"/>
        <end position="687"/>
    </location>
</feature>
<proteinExistence type="predicted"/>
<evidence type="ECO:0000256" key="1">
    <source>
        <dbReference type="SAM" id="Coils"/>
    </source>
</evidence>
<feature type="compositionally biased region" description="Low complexity" evidence="2">
    <location>
        <begin position="461"/>
        <end position="475"/>
    </location>
</feature>
<feature type="region of interest" description="Disordered" evidence="2">
    <location>
        <begin position="157"/>
        <end position="183"/>
    </location>
</feature>
<reference evidence="3 4" key="1">
    <citation type="submission" date="2020-11" db="EMBL/GenBank/DDBJ databases">
        <title>Kefir isolates.</title>
        <authorList>
            <person name="Marcisauskas S."/>
            <person name="Kim Y."/>
            <person name="Blasche S."/>
        </authorList>
    </citation>
    <scope>NUCLEOTIDE SEQUENCE [LARGE SCALE GENOMIC DNA]</scope>
    <source>
        <strain evidence="3 4">OG2</strain>
    </source>
</reference>
<feature type="compositionally biased region" description="Polar residues" evidence="2">
    <location>
        <begin position="449"/>
        <end position="460"/>
    </location>
</feature>
<name>A0A9P6WEN7_MAUEX</name>
<feature type="compositionally biased region" description="Basic and acidic residues" evidence="2">
    <location>
        <begin position="420"/>
        <end position="431"/>
    </location>
</feature>
<feature type="region of interest" description="Disordered" evidence="2">
    <location>
        <begin position="195"/>
        <end position="342"/>
    </location>
</feature>
<feature type="region of interest" description="Disordered" evidence="2">
    <location>
        <begin position="401"/>
        <end position="489"/>
    </location>
</feature>
<dbReference type="Proteomes" id="UP000750334">
    <property type="component" value="Unassembled WGS sequence"/>
</dbReference>
<evidence type="ECO:0008006" key="5">
    <source>
        <dbReference type="Google" id="ProtNLM"/>
    </source>
</evidence>
<feature type="compositionally biased region" description="Basic residues" evidence="2">
    <location>
        <begin position="195"/>
        <end position="207"/>
    </location>
</feature>
<feature type="region of interest" description="Disordered" evidence="2">
    <location>
        <begin position="1"/>
        <end position="29"/>
    </location>
</feature>
<evidence type="ECO:0000313" key="4">
    <source>
        <dbReference type="Proteomes" id="UP000750334"/>
    </source>
</evidence>
<gene>
    <name evidence="3" type="ORF">C6P45_000795</name>
</gene>
<dbReference type="EMBL" id="PUHR01000013">
    <property type="protein sequence ID" value="KAG0671341.1"/>
    <property type="molecule type" value="Genomic_DNA"/>
</dbReference>
<feature type="compositionally biased region" description="Low complexity" evidence="2">
    <location>
        <begin position="282"/>
        <end position="339"/>
    </location>
</feature>
<sequence>MGQEKTDSEKKNESSYANDYMNIYGTNEPDTKILQNNNNNNNNNDSNLAHNSSNVTHETFDAIDTLNNPNVNIHDSNITPDILLEQLAYVDNFIPSLDQDFVSLDSWVMNESQNSNNNTTNNGSGHMNTASGNTFGLDEQLAVELSAFADEVFIFPDEDKPQNNNNHNSNNNSNNGSDDENKLDYDSAVKKDVHKNRNHLLSQRRNKFLSSQYDHSRSRFSSRRSHQDEDNDNSNSNPHNDEPAHENPNVVNNVNSFNEDHSGFTNFEVDPSSNQTEFENEQQNIHNIPPPTNQINNNTTYQRNHVPSVSSPLSNLVANNPTRSKSQPNSNNDGNSNYNQVASNEPQIHLPDYSQIPTSTLVALLPRVKVPQGAHESLLRAGFAEDQITAIAAIIAYNEQHKNQPNNSNPNANQQSDQNSQRERSSSDKGAHFLLDLLTDKSKGKPIRNASQPNNSNIPRSHTNSVPTPTSNSSNDELDRRQKSNVSEPILDTHISTGIPSIRQSTNCKNVANNLTSKSTSSIDDMRHINEPIPQKTSSSTTTLKAKVINSEKTTKPAIHKVAPLSKPINKTTEVKKEPQSNVSYSQKKKLKGKELENSINELNDLALKLQQKIHTLEMENKLLKDLVVNSGEQEGLEQAESIKQNLLKRAHESTNHDDSDESKKPAKSGLDSDNDDEPYKKKRNSH</sequence>
<feature type="compositionally biased region" description="Low complexity" evidence="2">
    <location>
        <begin position="163"/>
        <end position="175"/>
    </location>
</feature>
<dbReference type="AlphaFoldDB" id="A0A9P6WEN7"/>
<keyword evidence="4" id="KW-1185">Reference proteome</keyword>
<feature type="region of interest" description="Disordered" evidence="2">
    <location>
        <begin position="113"/>
        <end position="133"/>
    </location>
</feature>
<protein>
    <recommendedName>
        <fullName evidence="5">BZIP domain-containing protein</fullName>
    </recommendedName>
</protein>
<feature type="coiled-coil region" evidence="1">
    <location>
        <begin position="593"/>
        <end position="627"/>
    </location>
</feature>
<evidence type="ECO:0000313" key="3">
    <source>
        <dbReference type="EMBL" id="KAG0671341.1"/>
    </source>
</evidence>
<feature type="compositionally biased region" description="Basic and acidic residues" evidence="2">
    <location>
        <begin position="1"/>
        <end position="13"/>
    </location>
</feature>
<feature type="compositionally biased region" description="Basic and acidic residues" evidence="2">
    <location>
        <begin position="650"/>
        <end position="665"/>
    </location>
</feature>
<feature type="compositionally biased region" description="Low complexity" evidence="2">
    <location>
        <begin position="403"/>
        <end position="419"/>
    </location>
</feature>
<organism evidence="3 4">
    <name type="scientific">Maudiozyma exigua</name>
    <name type="common">Yeast</name>
    <name type="synonym">Kazachstania exigua</name>
    <dbReference type="NCBI Taxonomy" id="34358"/>
    <lineage>
        <taxon>Eukaryota</taxon>
        <taxon>Fungi</taxon>
        <taxon>Dikarya</taxon>
        <taxon>Ascomycota</taxon>
        <taxon>Saccharomycotina</taxon>
        <taxon>Saccharomycetes</taxon>
        <taxon>Saccharomycetales</taxon>
        <taxon>Saccharomycetaceae</taxon>
        <taxon>Maudiozyma</taxon>
    </lineage>
</organism>
<comment type="caution">
    <text evidence="3">The sequence shown here is derived from an EMBL/GenBank/DDBJ whole genome shotgun (WGS) entry which is preliminary data.</text>
</comment>
<evidence type="ECO:0000256" key="2">
    <source>
        <dbReference type="SAM" id="MobiDB-lite"/>
    </source>
</evidence>
<feature type="compositionally biased region" description="Low complexity" evidence="2">
    <location>
        <begin position="114"/>
        <end position="125"/>
    </location>
</feature>
<accession>A0A9P6WEN7</accession>
<keyword evidence="1" id="KW-0175">Coiled coil</keyword>
<dbReference type="OrthoDB" id="1939598at2759"/>